<dbReference type="GO" id="GO:0005829">
    <property type="term" value="C:cytosol"/>
    <property type="evidence" value="ECO:0007669"/>
    <property type="project" value="UniProtKB-ARBA"/>
</dbReference>
<gene>
    <name evidence="10" type="primary">rsuA</name>
    <name evidence="10" type="ORF">NCTC4101_01112</name>
</gene>
<comment type="similarity">
    <text evidence="1 8">Belongs to the pseudouridine synthase RsuA family.</text>
</comment>
<organism evidence="10">
    <name type="scientific">uncultured Avibacterium sp</name>
    <dbReference type="NCBI Taxonomy" id="1936169"/>
    <lineage>
        <taxon>Bacteria</taxon>
        <taxon>Pseudomonadati</taxon>
        <taxon>Pseudomonadota</taxon>
        <taxon>Gammaproteobacteria</taxon>
        <taxon>Pasteurellales</taxon>
        <taxon>Pasteurellaceae</taxon>
        <taxon>Avibacterium</taxon>
        <taxon>environmental samples</taxon>
    </lineage>
</organism>
<dbReference type="InterPro" id="IPR050343">
    <property type="entry name" value="RsuA_PseudoU_synthase"/>
</dbReference>
<dbReference type="EC" id="5.4.99.-" evidence="8"/>
<dbReference type="SUPFAM" id="SSF55174">
    <property type="entry name" value="Alpha-L RNA-binding motif"/>
    <property type="match status" value="1"/>
</dbReference>
<dbReference type="CDD" id="cd02553">
    <property type="entry name" value="PseudoU_synth_RsuA"/>
    <property type="match status" value="1"/>
</dbReference>
<protein>
    <recommendedName>
        <fullName evidence="8">Pseudouridine synthase</fullName>
        <ecNumber evidence="8">5.4.99.-</ecNumber>
    </recommendedName>
</protein>
<dbReference type="GO" id="GO:0000455">
    <property type="term" value="P:enzyme-directed rRNA pseudouridine synthesis"/>
    <property type="evidence" value="ECO:0007669"/>
    <property type="project" value="UniProtKB-ARBA"/>
</dbReference>
<dbReference type="AlphaFoldDB" id="A0A486XDK1"/>
<evidence type="ECO:0000259" key="9">
    <source>
        <dbReference type="SMART" id="SM00363"/>
    </source>
</evidence>
<dbReference type="PROSITE" id="PS50889">
    <property type="entry name" value="S4"/>
    <property type="match status" value="1"/>
</dbReference>
<keyword evidence="3 7" id="KW-0694">RNA-binding</keyword>
<feature type="domain" description="RNA-binding S4" evidence="9">
    <location>
        <begin position="12"/>
        <end position="72"/>
    </location>
</feature>
<dbReference type="Pfam" id="PF01479">
    <property type="entry name" value="S4"/>
    <property type="match status" value="1"/>
</dbReference>
<dbReference type="Gene3D" id="3.30.70.1560">
    <property type="entry name" value="Alpha-L RNA-binding motif"/>
    <property type="match status" value="1"/>
</dbReference>
<dbReference type="InterPro" id="IPR006145">
    <property type="entry name" value="PsdUridine_synth_RsuA/RluA"/>
</dbReference>
<comment type="catalytic activity">
    <reaction evidence="5">
        <text>uridine(516) in 16S rRNA = pseudouridine(516) in 16S rRNA</text>
        <dbReference type="Rhea" id="RHEA:38867"/>
        <dbReference type="Rhea" id="RHEA-COMP:10089"/>
        <dbReference type="Rhea" id="RHEA-COMP:10090"/>
        <dbReference type="ChEBI" id="CHEBI:65314"/>
        <dbReference type="ChEBI" id="CHEBI:65315"/>
        <dbReference type="EC" id="5.4.99.19"/>
    </reaction>
</comment>
<dbReference type="InterPro" id="IPR018496">
    <property type="entry name" value="PsdUridine_synth_RsuA/RluB_CS"/>
</dbReference>
<evidence type="ECO:0000313" key="10">
    <source>
        <dbReference type="EMBL" id="VGM95712.1"/>
    </source>
</evidence>
<evidence type="ECO:0000256" key="2">
    <source>
        <dbReference type="ARBA" id="ARBA00022552"/>
    </source>
</evidence>
<dbReference type="Gene3D" id="3.30.70.580">
    <property type="entry name" value="Pseudouridine synthase I, catalytic domain, N-terminal subdomain"/>
    <property type="match status" value="1"/>
</dbReference>
<dbReference type="InterPro" id="IPR020094">
    <property type="entry name" value="TruA/RsuA/RluB/E/F_N"/>
</dbReference>
<dbReference type="CDD" id="cd00165">
    <property type="entry name" value="S4"/>
    <property type="match status" value="1"/>
</dbReference>
<name>A0A486XDK1_9PAST</name>
<evidence type="ECO:0000256" key="7">
    <source>
        <dbReference type="PROSITE-ProRule" id="PRU00182"/>
    </source>
</evidence>
<evidence type="ECO:0000256" key="1">
    <source>
        <dbReference type="ARBA" id="ARBA00008348"/>
    </source>
</evidence>
<proteinExistence type="inferred from homology"/>
<sequence length="242" mass="27688">MFRFYKRENHAMRLDKFLAEQTGLTRSQANKALRQSAVQINGKIEKSGATKVSAEDEIYFDGERLTWFEAGHYIMLNKPQGYVCSNDDGDYPTIYQFFDYPLAGKLHSAGRLDVDTTGLVLLTDDGQWSHRITSPKHHCEKTYLVTLADPVENHYQQACTEGILLRGEKHPTKPAKLEIIDDYNVNLTLSEGRYHQVKRMFAALGNKVIALHRWKIGNVVLDEQLEEGEYRPLSVEELNALK</sequence>
<dbReference type="InterPro" id="IPR020103">
    <property type="entry name" value="PsdUridine_synth_cat_dom_sf"/>
</dbReference>
<accession>A0A486XDK1</accession>
<dbReference type="SUPFAM" id="SSF55120">
    <property type="entry name" value="Pseudouridine synthase"/>
    <property type="match status" value="1"/>
</dbReference>
<evidence type="ECO:0000256" key="6">
    <source>
        <dbReference type="ARBA" id="ARBA00037590"/>
    </source>
</evidence>
<dbReference type="FunFam" id="3.30.70.580:FF:000004">
    <property type="entry name" value="Pseudouridine synthase"/>
    <property type="match status" value="1"/>
</dbReference>
<keyword evidence="4 8" id="KW-0413">Isomerase</keyword>
<dbReference type="InterPro" id="IPR000748">
    <property type="entry name" value="PsdUridine_synth_RsuA/RluB/E/F"/>
</dbReference>
<dbReference type="PROSITE" id="PS01149">
    <property type="entry name" value="PSI_RSU"/>
    <property type="match status" value="1"/>
</dbReference>
<keyword evidence="2" id="KW-0698">rRNA processing</keyword>
<comment type="function">
    <text evidence="6">Responsible for synthesis of pseudouridine from uracil-516 in 16S ribosomal RNA.</text>
</comment>
<dbReference type="InterPro" id="IPR042092">
    <property type="entry name" value="PsdUridine_s_RsuA/RluB/E/F_cat"/>
</dbReference>
<dbReference type="InterPro" id="IPR036986">
    <property type="entry name" value="S4_RNA-bd_sf"/>
</dbReference>
<dbReference type="GO" id="GO:0160136">
    <property type="term" value="F:16S rRNA pseudouridine(516) synthase activity"/>
    <property type="evidence" value="ECO:0007669"/>
    <property type="project" value="UniProtKB-EC"/>
</dbReference>
<dbReference type="Pfam" id="PF00849">
    <property type="entry name" value="PseudoU_synth_2"/>
    <property type="match status" value="1"/>
</dbReference>
<dbReference type="GO" id="GO:0003723">
    <property type="term" value="F:RNA binding"/>
    <property type="evidence" value="ECO:0007669"/>
    <property type="project" value="UniProtKB-KW"/>
</dbReference>
<dbReference type="InterPro" id="IPR002942">
    <property type="entry name" value="S4_RNA-bd"/>
</dbReference>
<dbReference type="FunFam" id="3.30.70.1560:FF:000001">
    <property type="entry name" value="Pseudouridine synthase"/>
    <property type="match status" value="1"/>
</dbReference>
<dbReference type="SMART" id="SM00363">
    <property type="entry name" value="S4"/>
    <property type="match status" value="1"/>
</dbReference>
<evidence type="ECO:0000256" key="8">
    <source>
        <dbReference type="RuleBase" id="RU003887"/>
    </source>
</evidence>
<dbReference type="Gene3D" id="3.10.290.10">
    <property type="entry name" value="RNA-binding S4 domain"/>
    <property type="match status" value="1"/>
</dbReference>
<dbReference type="EMBL" id="CAAHDN010000013">
    <property type="protein sequence ID" value="VGM95712.1"/>
    <property type="molecule type" value="Genomic_DNA"/>
</dbReference>
<dbReference type="PANTHER" id="PTHR47683:SF4">
    <property type="entry name" value="PSEUDOURIDINE SYNTHASE"/>
    <property type="match status" value="1"/>
</dbReference>
<evidence type="ECO:0000256" key="5">
    <source>
        <dbReference type="ARBA" id="ARBA00036749"/>
    </source>
</evidence>
<dbReference type="NCBIfam" id="NF008097">
    <property type="entry name" value="PRK10839.1"/>
    <property type="match status" value="1"/>
</dbReference>
<dbReference type="PANTHER" id="PTHR47683">
    <property type="entry name" value="PSEUDOURIDINE SYNTHASE FAMILY PROTEIN-RELATED"/>
    <property type="match status" value="1"/>
</dbReference>
<evidence type="ECO:0000256" key="3">
    <source>
        <dbReference type="ARBA" id="ARBA00022884"/>
    </source>
</evidence>
<evidence type="ECO:0000256" key="4">
    <source>
        <dbReference type="ARBA" id="ARBA00023235"/>
    </source>
</evidence>
<reference evidence="10" key="1">
    <citation type="submission" date="2019-03" db="EMBL/GenBank/DDBJ databases">
        <authorList>
            <consortium name="Pathogen Informatics"/>
        </authorList>
    </citation>
    <scope>NUCLEOTIDE SEQUENCE</scope>
    <source>
        <strain evidence="10">Unknown</strain>
    </source>
</reference>
<dbReference type="NCBIfam" id="TIGR00093">
    <property type="entry name" value="pseudouridine synthase"/>
    <property type="match status" value="1"/>
</dbReference>